<comment type="caution">
    <text evidence="2">The sequence shown here is derived from an EMBL/GenBank/DDBJ whole genome shotgun (WGS) entry which is preliminary data.</text>
</comment>
<dbReference type="RefSeq" id="WP_408004547.1">
    <property type="nucleotide sequence ID" value="NZ_CABFWF030000013.1"/>
</dbReference>
<evidence type="ECO:0000313" key="3">
    <source>
        <dbReference type="Proteomes" id="UP000606921"/>
    </source>
</evidence>
<dbReference type="InterPro" id="IPR028087">
    <property type="entry name" value="Tad_N"/>
</dbReference>
<accession>A0ABN7JVC2</accession>
<dbReference type="InterPro" id="IPR036465">
    <property type="entry name" value="vWFA_dom_sf"/>
</dbReference>
<proteinExistence type="predicted"/>
<organism evidence="2 3">
    <name type="scientific">Pseudorhizobium endolithicum</name>
    <dbReference type="NCBI Taxonomy" id="1191678"/>
    <lineage>
        <taxon>Bacteria</taxon>
        <taxon>Pseudomonadati</taxon>
        <taxon>Pseudomonadota</taxon>
        <taxon>Alphaproteobacteria</taxon>
        <taxon>Hyphomicrobiales</taxon>
        <taxon>Rhizobiaceae</taxon>
        <taxon>Rhizobium/Agrobacterium group</taxon>
        <taxon>Pseudorhizobium</taxon>
    </lineage>
</organism>
<dbReference type="Pfam" id="PF13400">
    <property type="entry name" value="Tad"/>
    <property type="match status" value="1"/>
</dbReference>
<evidence type="ECO:0000259" key="1">
    <source>
        <dbReference type="Pfam" id="PF13400"/>
    </source>
</evidence>
<dbReference type="EMBL" id="CABFWF030000013">
    <property type="protein sequence ID" value="CAD7045229.1"/>
    <property type="molecule type" value="Genomic_DNA"/>
</dbReference>
<keyword evidence="3" id="KW-1185">Reference proteome</keyword>
<dbReference type="Gene3D" id="3.40.50.410">
    <property type="entry name" value="von Willebrand factor, type A domain"/>
    <property type="match status" value="1"/>
</dbReference>
<dbReference type="Proteomes" id="UP000606921">
    <property type="component" value="Unassembled WGS sequence"/>
</dbReference>
<feature type="domain" description="Putative Flp pilus-assembly TadG-like N-terminal" evidence="1">
    <location>
        <begin position="14"/>
        <end position="58"/>
    </location>
</feature>
<name>A0ABN7JVC2_9HYPH</name>
<protein>
    <submittedName>
        <fullName evidence="2">Membrane protein</fullName>
    </submittedName>
</protein>
<sequence length="452" mass="48948">MLALTKRLLADRTGNFGVMTALLAVPLTGAAGLAIDISHALSLRTQLYAAADAAAVGAISEQSPAVAEAMAMQGDGTITVGSSDARNIFVSQMHGEASELPLNLEIVVTKTGAVIESRVDFSAVMPTTFMKVLGRESVTIGGTATARYQTPAFMDFYMLLDNTPSMGVAATKDDIARMIDVTANGYRGPKNTGADKKCAFACHIVSESGVADPYSYYNVALAEKIPIRIDVVAEATKALMETAKRTQTVDKQFQMAAYTFGETAKDAQLFEVAQITPNFDTVAEATEKIKLMSIPYQNYNKDQQTSFDDALERIGDKITGLAGTGNSAADRQKIVFMVSDGVGDHYKPTGCTSPKGIVDNTPGRCIEPIDTKHCDDLKKRNIKIAILYTTYLPLEENDFWRRWVKPFGDKIGSKMQECASPGYYFEVSLEQGIEDAMKALFHKIVSTPRITS</sequence>
<reference evidence="2 3" key="1">
    <citation type="submission" date="2020-11" db="EMBL/GenBank/DDBJ databases">
        <authorList>
            <person name="Lassalle F."/>
        </authorList>
    </citation>
    <scope>NUCLEOTIDE SEQUENCE [LARGE SCALE GENOMIC DNA]</scope>
    <source>
        <strain evidence="2 3">JC140</strain>
    </source>
</reference>
<gene>
    <name evidence="2" type="ORF">REJC140_03936</name>
</gene>
<evidence type="ECO:0000313" key="2">
    <source>
        <dbReference type="EMBL" id="CAD7045229.1"/>
    </source>
</evidence>